<dbReference type="EMBL" id="KB366456">
    <property type="protein sequence ID" value="ELV10889.1"/>
    <property type="molecule type" value="Genomic_DNA"/>
</dbReference>
<gene>
    <name evidence="2" type="ORF">TREES_T100013786</name>
</gene>
<feature type="region of interest" description="Disordered" evidence="1">
    <location>
        <begin position="1"/>
        <end position="79"/>
    </location>
</feature>
<protein>
    <submittedName>
        <fullName evidence="2">Uncharacterized protein</fullName>
    </submittedName>
</protein>
<dbReference type="STRING" id="246437.L8Y739"/>
<organism evidence="2 3">
    <name type="scientific">Tupaia chinensis</name>
    <name type="common">Chinese tree shrew</name>
    <name type="synonym">Tupaia belangeri chinensis</name>
    <dbReference type="NCBI Taxonomy" id="246437"/>
    <lineage>
        <taxon>Eukaryota</taxon>
        <taxon>Metazoa</taxon>
        <taxon>Chordata</taxon>
        <taxon>Craniata</taxon>
        <taxon>Vertebrata</taxon>
        <taxon>Euteleostomi</taxon>
        <taxon>Mammalia</taxon>
        <taxon>Eutheria</taxon>
        <taxon>Euarchontoglires</taxon>
        <taxon>Scandentia</taxon>
        <taxon>Tupaiidae</taxon>
        <taxon>Tupaia</taxon>
    </lineage>
</organism>
<dbReference type="InParanoid" id="L8Y739"/>
<dbReference type="AlphaFoldDB" id="L8Y739"/>
<dbReference type="eggNOG" id="ENOG502QTMA">
    <property type="taxonomic scope" value="Eukaryota"/>
</dbReference>
<proteinExistence type="predicted"/>
<dbReference type="Proteomes" id="UP000011518">
    <property type="component" value="Unassembled WGS sequence"/>
</dbReference>
<dbReference type="GO" id="GO:0044545">
    <property type="term" value="C:NSL complex"/>
    <property type="evidence" value="ECO:0007669"/>
    <property type="project" value="TreeGrafter"/>
</dbReference>
<feature type="compositionally biased region" description="Polar residues" evidence="1">
    <location>
        <begin position="7"/>
        <end position="24"/>
    </location>
</feature>
<dbReference type="FunCoup" id="L8Y739">
    <property type="interactions" value="2375"/>
</dbReference>
<reference evidence="3" key="2">
    <citation type="journal article" date="2013" name="Nat. Commun.">
        <title>Genome of the Chinese tree shrew.</title>
        <authorList>
            <person name="Fan Y."/>
            <person name="Huang Z.Y."/>
            <person name="Cao C.C."/>
            <person name="Chen C.S."/>
            <person name="Chen Y.X."/>
            <person name="Fan D.D."/>
            <person name="He J."/>
            <person name="Hou H.L."/>
            <person name="Hu L."/>
            <person name="Hu X.T."/>
            <person name="Jiang X.T."/>
            <person name="Lai R."/>
            <person name="Lang Y.S."/>
            <person name="Liang B."/>
            <person name="Liao S.G."/>
            <person name="Mu D."/>
            <person name="Ma Y.Y."/>
            <person name="Niu Y.Y."/>
            <person name="Sun X.Q."/>
            <person name="Xia J.Q."/>
            <person name="Xiao J."/>
            <person name="Xiong Z.Q."/>
            <person name="Xu L."/>
            <person name="Yang L."/>
            <person name="Zhang Y."/>
            <person name="Zhao W."/>
            <person name="Zhao X.D."/>
            <person name="Zheng Y.T."/>
            <person name="Zhou J.M."/>
            <person name="Zhu Y.B."/>
            <person name="Zhang G.J."/>
            <person name="Wang J."/>
            <person name="Yao Y.G."/>
        </authorList>
    </citation>
    <scope>NUCLEOTIDE SEQUENCE [LARGE SCALE GENOMIC DNA]</scope>
</reference>
<dbReference type="PANTHER" id="PTHR13453:SF1">
    <property type="entry name" value="KAT8 REGULATORY NSL COMPLEX SUBUNIT 2"/>
    <property type="match status" value="1"/>
</dbReference>
<feature type="compositionally biased region" description="Basic and acidic residues" evidence="1">
    <location>
        <begin position="25"/>
        <end position="34"/>
    </location>
</feature>
<reference evidence="3" key="1">
    <citation type="submission" date="2012-07" db="EMBL/GenBank/DDBJ databases">
        <title>Genome of the Chinese tree shrew, a rising model animal genetically related to primates.</title>
        <authorList>
            <person name="Zhang G."/>
            <person name="Fan Y."/>
            <person name="Yao Y."/>
            <person name="Huang Z."/>
        </authorList>
    </citation>
    <scope>NUCLEOTIDE SEQUENCE [LARGE SCALE GENOMIC DNA]</scope>
</reference>
<evidence type="ECO:0000256" key="1">
    <source>
        <dbReference type="SAM" id="MobiDB-lite"/>
    </source>
</evidence>
<name>L8Y739_TUPCH</name>
<sequence length="219" mass="24301">MGETLLCQLSSYAKTDLGSQTPESSRSEASRILDEDSWSDGEQEPITVDQTWRGDPDSEADSIDSDQEDPLNSLLTGPEGLLAKERENLKRLKCLRRYRQRYGVEALLHRQLKERRMLATDGAAQQLPPQMYKPEQVLSVPDDLEAGPMDLYLSAAELQPTESLPLEFSDDLDVVGDGMQCPPSPLLFDPSLTLDDHSIKEIAEGPVDILASEDRASPM</sequence>
<evidence type="ECO:0000313" key="2">
    <source>
        <dbReference type="EMBL" id="ELV10889.1"/>
    </source>
</evidence>
<keyword evidence="3" id="KW-1185">Reference proteome</keyword>
<dbReference type="PANTHER" id="PTHR13453">
    <property type="entry name" value="KAT8 REGULATORY NSL COMPLEX SUBUNIT 2"/>
    <property type="match status" value="1"/>
</dbReference>
<evidence type="ECO:0000313" key="3">
    <source>
        <dbReference type="Proteomes" id="UP000011518"/>
    </source>
</evidence>
<dbReference type="InterPro" id="IPR026316">
    <property type="entry name" value="NSL2"/>
</dbReference>
<accession>L8Y739</accession>
<feature type="compositionally biased region" description="Acidic residues" evidence="1">
    <location>
        <begin position="57"/>
        <end position="69"/>
    </location>
</feature>